<evidence type="ECO:0000256" key="1">
    <source>
        <dbReference type="SAM" id="Coils"/>
    </source>
</evidence>
<sequence>MPLPRIIKIKRLQQDAEIQKRMKSQQSLVEKRSNVDAELSHLKQHVPLMSDTSSECYTNPNLHELSLEQIDGAITTINTLEAESNDLEKLIEKSQEKLSRERAIKESLKELESKVEQSQQPSQPNEQVDDLVIQQAGLIQYGNS</sequence>
<dbReference type="OrthoDB" id="5917287at2"/>
<name>A0A128F8G1_9GAMM</name>
<accession>A0A128F8G1</accession>
<evidence type="ECO:0000313" key="3">
    <source>
        <dbReference type="Proteomes" id="UP000071641"/>
    </source>
</evidence>
<gene>
    <name evidence="2" type="ORF">GCE9029_03356</name>
</gene>
<organism evidence="2 3">
    <name type="scientific">Grimontia celer</name>
    <dbReference type="NCBI Taxonomy" id="1796497"/>
    <lineage>
        <taxon>Bacteria</taxon>
        <taxon>Pseudomonadati</taxon>
        <taxon>Pseudomonadota</taxon>
        <taxon>Gammaproteobacteria</taxon>
        <taxon>Vibrionales</taxon>
        <taxon>Vibrionaceae</taxon>
        <taxon>Grimontia</taxon>
    </lineage>
</organism>
<dbReference type="STRING" id="1796497.GCE9029_03356"/>
<protein>
    <submittedName>
        <fullName evidence="2">Uncharacterized protein</fullName>
    </submittedName>
</protein>
<reference evidence="3" key="1">
    <citation type="submission" date="2016-02" db="EMBL/GenBank/DDBJ databases">
        <authorList>
            <person name="Rodrigo-Torres Lidia"/>
            <person name="Arahal R.David."/>
        </authorList>
    </citation>
    <scope>NUCLEOTIDE SEQUENCE [LARGE SCALE GENOMIC DNA]</scope>
    <source>
        <strain evidence="3">CECT 9029</strain>
    </source>
</reference>
<dbReference type="Pfam" id="PF07321">
    <property type="entry name" value="YscO"/>
    <property type="match status" value="1"/>
</dbReference>
<keyword evidence="1" id="KW-0175">Coiled coil</keyword>
<keyword evidence="3" id="KW-1185">Reference proteome</keyword>
<dbReference type="InterPro" id="IPR009929">
    <property type="entry name" value="T3SS_YscO"/>
</dbReference>
<evidence type="ECO:0000313" key="2">
    <source>
        <dbReference type="EMBL" id="CZF82644.1"/>
    </source>
</evidence>
<feature type="coiled-coil region" evidence="1">
    <location>
        <begin position="70"/>
        <end position="111"/>
    </location>
</feature>
<dbReference type="EMBL" id="FIZX01000002">
    <property type="protein sequence ID" value="CZF82644.1"/>
    <property type="molecule type" value="Genomic_DNA"/>
</dbReference>
<dbReference type="Proteomes" id="UP000071641">
    <property type="component" value="Unassembled WGS sequence"/>
</dbReference>
<proteinExistence type="predicted"/>
<dbReference type="AlphaFoldDB" id="A0A128F8G1"/>